<organism evidence="2 3">
    <name type="scientific">Actinopolyspora saharensis</name>
    <dbReference type="NCBI Taxonomy" id="995062"/>
    <lineage>
        <taxon>Bacteria</taxon>
        <taxon>Bacillati</taxon>
        <taxon>Actinomycetota</taxon>
        <taxon>Actinomycetes</taxon>
        <taxon>Actinopolysporales</taxon>
        <taxon>Actinopolysporaceae</taxon>
        <taxon>Actinopolyspora</taxon>
    </lineage>
</organism>
<dbReference type="STRING" id="995062.SAMN04489718_1028"/>
<gene>
    <name evidence="2" type="ORF">SAMN04489718_1028</name>
</gene>
<feature type="domain" description="Polysaccharide pyruvyl transferase" evidence="1">
    <location>
        <begin position="184"/>
        <end position="223"/>
    </location>
</feature>
<evidence type="ECO:0000313" key="2">
    <source>
        <dbReference type="EMBL" id="SDQ26454.1"/>
    </source>
</evidence>
<evidence type="ECO:0000313" key="3">
    <source>
        <dbReference type="Proteomes" id="UP000199301"/>
    </source>
</evidence>
<dbReference type="GO" id="GO:0016740">
    <property type="term" value="F:transferase activity"/>
    <property type="evidence" value="ECO:0007669"/>
    <property type="project" value="UniProtKB-KW"/>
</dbReference>
<dbReference type="Pfam" id="PF04230">
    <property type="entry name" value="PS_pyruv_trans"/>
    <property type="match status" value="1"/>
</dbReference>
<reference evidence="3" key="1">
    <citation type="submission" date="2016-10" db="EMBL/GenBank/DDBJ databases">
        <authorList>
            <person name="Varghese N."/>
            <person name="Submissions S."/>
        </authorList>
    </citation>
    <scope>NUCLEOTIDE SEQUENCE [LARGE SCALE GENOMIC DNA]</scope>
    <source>
        <strain evidence="3">DSM 45459</strain>
    </source>
</reference>
<keyword evidence="2" id="KW-0808">Transferase</keyword>
<name>A0A1H0ZGE2_9ACTN</name>
<dbReference type="RefSeq" id="WP_217637720.1">
    <property type="nucleotide sequence ID" value="NZ_FNKO01000001.1"/>
</dbReference>
<dbReference type="AlphaFoldDB" id="A0A1H0ZGE2"/>
<dbReference type="InterPro" id="IPR007345">
    <property type="entry name" value="Polysacch_pyruvyl_Trfase"/>
</dbReference>
<sequence>MRALVVGWPSFLHGEATAGDVAAMRHVADRLRRSGIDCDTAWSPGFLPGQTGLEAAPAEHYTDLVFVCGPAHGDQVLELHRRYARCRRTAVGVSVIDGTDPAVTGFHRVLARDGPGRSPTTDLAARRGTDPVPVVGVVLAPQQPEYGDRREHSEVHRALRRWISQVDCAPLELDSRLATDEWRRCRTPEQFASLVGRTDLVLTTRLHGLVFGLSNDVPVLAVDPVTGGGKVSAQAWAWDWPALLGPAEARLPGGEPARALEHWWRWCTSPEARRLAHERAAERADSAEPLLTELVDRLRTADQLAD</sequence>
<accession>A0A1H0ZGE2</accession>
<dbReference type="Proteomes" id="UP000199301">
    <property type="component" value="Unassembled WGS sequence"/>
</dbReference>
<dbReference type="EMBL" id="FNKO01000001">
    <property type="protein sequence ID" value="SDQ26454.1"/>
    <property type="molecule type" value="Genomic_DNA"/>
</dbReference>
<proteinExistence type="predicted"/>
<protein>
    <submittedName>
        <fullName evidence="2">Polysaccharide pyruvyl transferase</fullName>
    </submittedName>
</protein>
<evidence type="ECO:0000259" key="1">
    <source>
        <dbReference type="Pfam" id="PF04230"/>
    </source>
</evidence>
<keyword evidence="3" id="KW-1185">Reference proteome</keyword>